<dbReference type="Proteomes" id="UP000032180">
    <property type="component" value="Chromosome 4"/>
</dbReference>
<reference evidence="2 3" key="1">
    <citation type="submission" date="2012-08" db="EMBL/GenBank/DDBJ databases">
        <title>Oryza genome evolution.</title>
        <authorList>
            <person name="Wing R.A."/>
        </authorList>
    </citation>
    <scope>NUCLEOTIDE SEQUENCE</scope>
</reference>
<keyword evidence="3" id="KW-1185">Reference proteome</keyword>
<reference evidence="2" key="3">
    <citation type="submission" date="2015-04" db="UniProtKB">
        <authorList>
            <consortium name="EnsemblPlants"/>
        </authorList>
    </citation>
    <scope>IDENTIFICATION</scope>
</reference>
<dbReference type="HOGENOM" id="CLU_2725831_0_0_1"/>
<proteinExistence type="predicted"/>
<dbReference type="AlphaFoldDB" id="A0A0D9W5L0"/>
<feature type="region of interest" description="Disordered" evidence="1">
    <location>
        <begin position="1"/>
        <end position="40"/>
    </location>
</feature>
<evidence type="ECO:0000313" key="2">
    <source>
        <dbReference type="EnsemblPlants" id="LPERR04G11100.1"/>
    </source>
</evidence>
<name>A0A0D9W5L0_9ORYZ</name>
<feature type="compositionally biased region" description="Basic residues" evidence="1">
    <location>
        <begin position="1"/>
        <end position="12"/>
    </location>
</feature>
<dbReference type="Gramene" id="LPERR04G11100.1">
    <property type="protein sequence ID" value="LPERR04G11100.1"/>
    <property type="gene ID" value="LPERR04G11100"/>
</dbReference>
<organism evidence="2 3">
    <name type="scientific">Leersia perrieri</name>
    <dbReference type="NCBI Taxonomy" id="77586"/>
    <lineage>
        <taxon>Eukaryota</taxon>
        <taxon>Viridiplantae</taxon>
        <taxon>Streptophyta</taxon>
        <taxon>Embryophyta</taxon>
        <taxon>Tracheophyta</taxon>
        <taxon>Spermatophyta</taxon>
        <taxon>Magnoliopsida</taxon>
        <taxon>Liliopsida</taxon>
        <taxon>Poales</taxon>
        <taxon>Poaceae</taxon>
        <taxon>BOP clade</taxon>
        <taxon>Oryzoideae</taxon>
        <taxon>Oryzeae</taxon>
        <taxon>Oryzinae</taxon>
        <taxon>Leersia</taxon>
    </lineage>
</organism>
<evidence type="ECO:0000256" key="1">
    <source>
        <dbReference type="SAM" id="MobiDB-lite"/>
    </source>
</evidence>
<protein>
    <submittedName>
        <fullName evidence="2">Uncharacterized protein</fullName>
    </submittedName>
</protein>
<reference evidence="3" key="2">
    <citation type="submission" date="2013-12" db="EMBL/GenBank/DDBJ databases">
        <authorList>
            <person name="Yu Y."/>
            <person name="Lee S."/>
            <person name="de Baynast K."/>
            <person name="Wissotski M."/>
            <person name="Liu L."/>
            <person name="Talag J."/>
            <person name="Goicoechea J."/>
            <person name="Angelova A."/>
            <person name="Jetty R."/>
            <person name="Kudrna D."/>
            <person name="Golser W."/>
            <person name="Rivera L."/>
            <person name="Zhang J."/>
            <person name="Wing R."/>
        </authorList>
    </citation>
    <scope>NUCLEOTIDE SEQUENCE</scope>
</reference>
<sequence length="72" mass="8210">MELLCKHTKHTQHQPDHVPTNASPKWNEQNGVREGKKRRDADALAFAVESLTTKMMKNLTTDDGKQSKRPAR</sequence>
<feature type="compositionally biased region" description="Basic and acidic residues" evidence="1">
    <location>
        <begin position="31"/>
        <end position="40"/>
    </location>
</feature>
<accession>A0A0D9W5L0</accession>
<dbReference type="EnsemblPlants" id="LPERR04G11100.1">
    <property type="protein sequence ID" value="LPERR04G11100.1"/>
    <property type="gene ID" value="LPERR04G11100"/>
</dbReference>
<feature type="compositionally biased region" description="Polar residues" evidence="1">
    <location>
        <begin position="20"/>
        <end position="30"/>
    </location>
</feature>
<evidence type="ECO:0000313" key="3">
    <source>
        <dbReference type="Proteomes" id="UP000032180"/>
    </source>
</evidence>